<dbReference type="PANTHER" id="PTHR43048">
    <property type="entry name" value="METHYLMALONYL-COA EPIMERASE"/>
    <property type="match status" value="1"/>
</dbReference>
<dbReference type="PROSITE" id="PS51819">
    <property type="entry name" value="VOC"/>
    <property type="match status" value="1"/>
</dbReference>
<evidence type="ECO:0000256" key="2">
    <source>
        <dbReference type="SAM" id="MobiDB-lite"/>
    </source>
</evidence>
<reference evidence="5" key="1">
    <citation type="submission" date="2016-10" db="EMBL/GenBank/DDBJ databases">
        <authorList>
            <person name="Varghese N."/>
            <person name="Submissions S."/>
        </authorList>
    </citation>
    <scope>NUCLEOTIDE SEQUENCE [LARGE SCALE GENOMIC DNA]</scope>
    <source>
        <strain evidence="5">DSM 45419</strain>
    </source>
</reference>
<evidence type="ECO:0000256" key="1">
    <source>
        <dbReference type="ARBA" id="ARBA00022723"/>
    </source>
</evidence>
<keyword evidence="1" id="KW-0479">Metal-binding</keyword>
<evidence type="ECO:0000259" key="3">
    <source>
        <dbReference type="PROSITE" id="PS51819"/>
    </source>
</evidence>
<evidence type="ECO:0000313" key="5">
    <source>
        <dbReference type="Proteomes" id="UP000198680"/>
    </source>
</evidence>
<organism evidence="4 5">
    <name type="scientific">Geodermatophilus siccatus</name>
    <dbReference type="NCBI Taxonomy" id="1137991"/>
    <lineage>
        <taxon>Bacteria</taxon>
        <taxon>Bacillati</taxon>
        <taxon>Actinomycetota</taxon>
        <taxon>Actinomycetes</taxon>
        <taxon>Geodermatophilales</taxon>
        <taxon>Geodermatophilaceae</taxon>
        <taxon>Geodermatophilus</taxon>
    </lineage>
</organism>
<dbReference type="Pfam" id="PF00903">
    <property type="entry name" value="Glyoxalase"/>
    <property type="match status" value="1"/>
</dbReference>
<dbReference type="GO" id="GO:0046872">
    <property type="term" value="F:metal ion binding"/>
    <property type="evidence" value="ECO:0007669"/>
    <property type="project" value="UniProtKB-KW"/>
</dbReference>
<name>A0A1G9MVT2_9ACTN</name>
<dbReference type="CDD" id="cd06587">
    <property type="entry name" value="VOC"/>
    <property type="match status" value="1"/>
</dbReference>
<dbReference type="GO" id="GO:0004493">
    <property type="term" value="F:methylmalonyl-CoA epimerase activity"/>
    <property type="evidence" value="ECO:0007669"/>
    <property type="project" value="TreeGrafter"/>
</dbReference>
<dbReference type="SUPFAM" id="SSF54593">
    <property type="entry name" value="Glyoxalase/Bleomycin resistance protein/Dihydroxybiphenyl dioxygenase"/>
    <property type="match status" value="1"/>
</dbReference>
<dbReference type="Gene3D" id="3.10.180.10">
    <property type="entry name" value="2,3-Dihydroxybiphenyl 1,2-Dioxygenase, domain 1"/>
    <property type="match status" value="1"/>
</dbReference>
<dbReference type="InterPro" id="IPR004360">
    <property type="entry name" value="Glyas_Fos-R_dOase_dom"/>
</dbReference>
<dbReference type="EMBL" id="FNHE01000002">
    <property type="protein sequence ID" value="SDL78396.1"/>
    <property type="molecule type" value="Genomic_DNA"/>
</dbReference>
<sequence length="157" mass="16596">MQARRQDREAPPRREAGPVGRRGGAVVEVAVPEERGSVRYLVDDVDAAVAFYTGRLGFVLAADARPALAELVRGPLRLILSGPASTARRPMPDGRTPAAGGWNRIHLVVDDLDAEASRLRAAGVAFRNDVLSGPGGRQVLVEDPSGNPVEIFEPAGA</sequence>
<evidence type="ECO:0000313" key="4">
    <source>
        <dbReference type="EMBL" id="SDL78396.1"/>
    </source>
</evidence>
<protein>
    <recommendedName>
        <fullName evidence="3">VOC domain-containing protein</fullName>
    </recommendedName>
</protein>
<dbReference type="Proteomes" id="UP000198680">
    <property type="component" value="Unassembled WGS sequence"/>
</dbReference>
<feature type="compositionally biased region" description="Basic and acidic residues" evidence="2">
    <location>
        <begin position="1"/>
        <end position="16"/>
    </location>
</feature>
<proteinExistence type="predicted"/>
<gene>
    <name evidence="4" type="ORF">SAMN05660642_00799</name>
</gene>
<dbReference type="PANTHER" id="PTHR43048:SF3">
    <property type="entry name" value="METHYLMALONYL-COA EPIMERASE, MITOCHONDRIAL"/>
    <property type="match status" value="1"/>
</dbReference>
<feature type="domain" description="VOC" evidence="3">
    <location>
        <begin position="34"/>
        <end position="154"/>
    </location>
</feature>
<dbReference type="InterPro" id="IPR051785">
    <property type="entry name" value="MMCE/EMCE_epimerase"/>
</dbReference>
<feature type="region of interest" description="Disordered" evidence="2">
    <location>
        <begin position="1"/>
        <end position="22"/>
    </location>
</feature>
<dbReference type="InterPro" id="IPR037523">
    <property type="entry name" value="VOC_core"/>
</dbReference>
<dbReference type="GO" id="GO:0046491">
    <property type="term" value="P:L-methylmalonyl-CoA metabolic process"/>
    <property type="evidence" value="ECO:0007669"/>
    <property type="project" value="TreeGrafter"/>
</dbReference>
<keyword evidence="5" id="KW-1185">Reference proteome</keyword>
<dbReference type="STRING" id="1137991.SAMN05660642_00799"/>
<dbReference type="AlphaFoldDB" id="A0A1G9MVT2"/>
<dbReference type="InterPro" id="IPR029068">
    <property type="entry name" value="Glyas_Bleomycin-R_OHBP_Dase"/>
</dbReference>
<accession>A0A1G9MVT2</accession>